<proteinExistence type="predicted"/>
<accession>A0ACC2IGQ9</accession>
<dbReference type="Proteomes" id="UP001153331">
    <property type="component" value="Unassembled WGS sequence"/>
</dbReference>
<name>A0ACC2IGQ9_9PLEO</name>
<evidence type="ECO:0000313" key="1">
    <source>
        <dbReference type="EMBL" id="KAJ8114329.1"/>
    </source>
</evidence>
<keyword evidence="2" id="KW-1185">Reference proteome</keyword>
<evidence type="ECO:0000313" key="2">
    <source>
        <dbReference type="Proteomes" id="UP001153331"/>
    </source>
</evidence>
<gene>
    <name evidence="1" type="ORF">OPT61_g3759</name>
</gene>
<protein>
    <submittedName>
        <fullName evidence="1">Uncharacterized protein</fullName>
    </submittedName>
</protein>
<reference evidence="1" key="1">
    <citation type="submission" date="2022-11" db="EMBL/GenBank/DDBJ databases">
        <title>Genome Sequence of Boeremia exigua.</title>
        <authorList>
            <person name="Buettner E."/>
        </authorList>
    </citation>
    <scope>NUCLEOTIDE SEQUENCE</scope>
    <source>
        <strain evidence="1">CU02</strain>
    </source>
</reference>
<sequence>MAVLGLSSHAIASIASQLAGREIADDATDYESDVSLEANHSGKEIDGDLEEEKVDRDSEREELSDVNLNDDRICRHKEAPGLPKLVEDDAHHNKKAWQDIYVAEGTKRLAGEMIKAKIKEKLQDKRILAGKDEAWTANAMDQCFLSTDKRITESVLYGNLALDRRSDRRLQVTLEETALQSRLQAGIYYQQFVDLDSRSPSVTHLLKMADIMEAYIKRY</sequence>
<organism evidence="1 2">
    <name type="scientific">Boeremia exigua</name>
    <dbReference type="NCBI Taxonomy" id="749465"/>
    <lineage>
        <taxon>Eukaryota</taxon>
        <taxon>Fungi</taxon>
        <taxon>Dikarya</taxon>
        <taxon>Ascomycota</taxon>
        <taxon>Pezizomycotina</taxon>
        <taxon>Dothideomycetes</taxon>
        <taxon>Pleosporomycetidae</taxon>
        <taxon>Pleosporales</taxon>
        <taxon>Pleosporineae</taxon>
        <taxon>Didymellaceae</taxon>
        <taxon>Boeremia</taxon>
    </lineage>
</organism>
<comment type="caution">
    <text evidence="1">The sequence shown here is derived from an EMBL/GenBank/DDBJ whole genome shotgun (WGS) entry which is preliminary data.</text>
</comment>
<dbReference type="EMBL" id="JAPHNI010000200">
    <property type="protein sequence ID" value="KAJ8114329.1"/>
    <property type="molecule type" value="Genomic_DNA"/>
</dbReference>